<evidence type="ECO:0000256" key="2">
    <source>
        <dbReference type="ARBA" id="ARBA00023002"/>
    </source>
</evidence>
<dbReference type="AlphaFoldDB" id="A0AAE3EET9"/>
<proteinExistence type="predicted"/>
<keyword evidence="5" id="KW-1185">Reference proteome</keyword>
<dbReference type="InterPro" id="IPR036188">
    <property type="entry name" value="FAD/NAD-bd_sf"/>
</dbReference>
<dbReference type="SUPFAM" id="SSF51905">
    <property type="entry name" value="FAD/NAD(P)-binding domain"/>
    <property type="match status" value="2"/>
</dbReference>
<evidence type="ECO:0000259" key="3">
    <source>
        <dbReference type="Pfam" id="PF07992"/>
    </source>
</evidence>
<organism evidence="4 5">
    <name type="scientific">Teretinema zuelzerae</name>
    <dbReference type="NCBI Taxonomy" id="156"/>
    <lineage>
        <taxon>Bacteria</taxon>
        <taxon>Pseudomonadati</taxon>
        <taxon>Spirochaetota</taxon>
        <taxon>Spirochaetia</taxon>
        <taxon>Spirochaetales</taxon>
        <taxon>Treponemataceae</taxon>
        <taxon>Teretinema</taxon>
    </lineage>
</organism>
<dbReference type="EMBL" id="JAINWA010000001">
    <property type="protein sequence ID" value="MCD1653330.1"/>
    <property type="molecule type" value="Genomic_DNA"/>
</dbReference>
<dbReference type="InterPro" id="IPR050097">
    <property type="entry name" value="Ferredoxin-NADP_redctase_2"/>
</dbReference>
<sequence length="288" mass="30178">MMYDSIIIGKGPAGISASLYLVRAGLKVLVLGHGVGALERAEKIDNYYGFDQPLSGAELAARGVAQARRIGAEIREEEAVNISMEDAWVVKTAGGEYRGRSVLLATGKSRAGLKVPGFEELRGKGISFCATCDGFFYKNKRLAVIGTGDYAANELSELAHFTKDITLFTNGAEPASARFPEGLAVEKRMIDGFAGSDKLTGISLEGGEAMAVDGAFVALGTAGAADFAAKIGVELNKTDIVVDQSFMTNVPGIFAAGDCIGGYLQIAKAVSDGAHAAKHMVPYIKSLQ</sequence>
<evidence type="ECO:0000256" key="1">
    <source>
        <dbReference type="ARBA" id="ARBA00022630"/>
    </source>
</evidence>
<dbReference type="Proteomes" id="UP001198163">
    <property type="component" value="Unassembled WGS sequence"/>
</dbReference>
<reference evidence="4" key="1">
    <citation type="submission" date="2021-08" db="EMBL/GenBank/DDBJ databases">
        <title>Comparative analyses of Brucepasteria parasyntrophica and Teretinema zuelzerae.</title>
        <authorList>
            <person name="Song Y."/>
            <person name="Brune A."/>
        </authorList>
    </citation>
    <scope>NUCLEOTIDE SEQUENCE</scope>
    <source>
        <strain evidence="4">DSM 1903</strain>
    </source>
</reference>
<dbReference type="GO" id="GO:0016491">
    <property type="term" value="F:oxidoreductase activity"/>
    <property type="evidence" value="ECO:0007669"/>
    <property type="project" value="UniProtKB-KW"/>
</dbReference>
<dbReference type="PRINTS" id="PR00368">
    <property type="entry name" value="FADPNR"/>
</dbReference>
<feature type="domain" description="FAD/NAD(P)-binding" evidence="3">
    <location>
        <begin position="3"/>
        <end position="273"/>
    </location>
</feature>
<gene>
    <name evidence="4" type="ORF">K7J14_01285</name>
</gene>
<evidence type="ECO:0000313" key="4">
    <source>
        <dbReference type="EMBL" id="MCD1653330.1"/>
    </source>
</evidence>
<keyword evidence="1" id="KW-0285">Flavoprotein</keyword>
<dbReference type="Gene3D" id="3.50.50.60">
    <property type="entry name" value="FAD/NAD(P)-binding domain"/>
    <property type="match status" value="2"/>
</dbReference>
<comment type="caution">
    <text evidence="4">The sequence shown here is derived from an EMBL/GenBank/DDBJ whole genome shotgun (WGS) entry which is preliminary data.</text>
</comment>
<dbReference type="InterPro" id="IPR023753">
    <property type="entry name" value="FAD/NAD-binding_dom"/>
</dbReference>
<dbReference type="Pfam" id="PF07992">
    <property type="entry name" value="Pyr_redox_2"/>
    <property type="match status" value="1"/>
</dbReference>
<accession>A0AAE3EET9</accession>
<dbReference type="PRINTS" id="PR00469">
    <property type="entry name" value="PNDRDTASEII"/>
</dbReference>
<protein>
    <submittedName>
        <fullName evidence="4">NAD(P)/FAD-dependent oxidoreductase</fullName>
    </submittedName>
</protein>
<dbReference type="PANTHER" id="PTHR48105">
    <property type="entry name" value="THIOREDOXIN REDUCTASE 1-RELATED-RELATED"/>
    <property type="match status" value="1"/>
</dbReference>
<name>A0AAE3EET9_9SPIR</name>
<keyword evidence="2" id="KW-0560">Oxidoreductase</keyword>
<evidence type="ECO:0000313" key="5">
    <source>
        <dbReference type="Proteomes" id="UP001198163"/>
    </source>
</evidence>
<dbReference type="RefSeq" id="WP_230752251.1">
    <property type="nucleotide sequence ID" value="NZ_JAINWA010000001.1"/>
</dbReference>